<keyword evidence="2" id="KW-0472">Membrane</keyword>
<gene>
    <name evidence="3" type="ORF">DNH61_11855</name>
</gene>
<dbReference type="RefSeq" id="WP_111146876.1">
    <property type="nucleotide sequence ID" value="NZ_QKRB01000044.1"/>
</dbReference>
<proteinExistence type="predicted"/>
<evidence type="ECO:0000313" key="3">
    <source>
        <dbReference type="EMBL" id="PZD95247.1"/>
    </source>
</evidence>
<evidence type="ECO:0000313" key="4">
    <source>
        <dbReference type="Proteomes" id="UP000249522"/>
    </source>
</evidence>
<comment type="caution">
    <text evidence="3">The sequence shown here is derived from an EMBL/GenBank/DDBJ whole genome shotgun (WGS) entry which is preliminary data.</text>
</comment>
<evidence type="ECO:0000256" key="1">
    <source>
        <dbReference type="SAM" id="MobiDB-lite"/>
    </source>
</evidence>
<dbReference type="AlphaFoldDB" id="A0A2W1LUR8"/>
<dbReference type="OrthoDB" id="1653857at2"/>
<name>A0A2W1LUR8_9BACL</name>
<evidence type="ECO:0008006" key="5">
    <source>
        <dbReference type="Google" id="ProtNLM"/>
    </source>
</evidence>
<keyword evidence="4" id="KW-1185">Reference proteome</keyword>
<evidence type="ECO:0000256" key="2">
    <source>
        <dbReference type="SAM" id="Phobius"/>
    </source>
</evidence>
<dbReference type="EMBL" id="QKRB01000044">
    <property type="protein sequence ID" value="PZD95247.1"/>
    <property type="molecule type" value="Genomic_DNA"/>
</dbReference>
<feature type="region of interest" description="Disordered" evidence="1">
    <location>
        <begin position="58"/>
        <end position="83"/>
    </location>
</feature>
<organism evidence="3 4">
    <name type="scientific">Paenibacillus sambharensis</name>
    <dbReference type="NCBI Taxonomy" id="1803190"/>
    <lineage>
        <taxon>Bacteria</taxon>
        <taxon>Bacillati</taxon>
        <taxon>Bacillota</taxon>
        <taxon>Bacilli</taxon>
        <taxon>Bacillales</taxon>
        <taxon>Paenibacillaceae</taxon>
        <taxon>Paenibacillus</taxon>
    </lineage>
</organism>
<protein>
    <recommendedName>
        <fullName evidence="5">Holin</fullName>
    </recommendedName>
</protein>
<feature type="transmembrane region" description="Helical" evidence="2">
    <location>
        <begin position="35"/>
        <end position="52"/>
    </location>
</feature>
<feature type="compositionally biased region" description="Basic and acidic residues" evidence="1">
    <location>
        <begin position="59"/>
        <end position="83"/>
    </location>
</feature>
<reference evidence="3 4" key="1">
    <citation type="submission" date="2018-06" db="EMBL/GenBank/DDBJ databases">
        <title>Paenibacillus imtechensis sp. nov.</title>
        <authorList>
            <person name="Pinnaka A.K."/>
            <person name="Singh H."/>
            <person name="Kaur M."/>
        </authorList>
    </citation>
    <scope>NUCLEOTIDE SEQUENCE [LARGE SCALE GENOMIC DNA]</scope>
    <source>
        <strain evidence="3 4">SMB1</strain>
    </source>
</reference>
<dbReference type="Proteomes" id="UP000249522">
    <property type="component" value="Unassembled WGS sequence"/>
</dbReference>
<accession>A0A2W1LUR8</accession>
<keyword evidence="2" id="KW-0812">Transmembrane</keyword>
<keyword evidence="2" id="KW-1133">Transmembrane helix</keyword>
<sequence length="83" mass="9293">MERINKGILLPLLAAIATFLKQAFGIEVPDEWLDATANLVLFAIMLLGIFMSPKKPKKKEVEQHDTDDNHEFAGLDVERESAV</sequence>